<accession>A0ABV1Y8V5</accession>
<sequence length="69" mass="7645">MMNVEVETSQALEARLVDLQARVRAARITETEIRTFQKVAAIMDDGRGQIAGDDLIAASFLVEPKTLNR</sequence>
<evidence type="ECO:0000313" key="1">
    <source>
        <dbReference type="EMBL" id="MER8931482.1"/>
    </source>
</evidence>
<comment type="caution">
    <text evidence="1">The sequence shown here is derived from an EMBL/GenBank/DDBJ whole genome shotgun (WGS) entry which is preliminary data.</text>
</comment>
<keyword evidence="2" id="KW-1185">Reference proteome</keyword>
<evidence type="ECO:0000313" key="2">
    <source>
        <dbReference type="Proteomes" id="UP001464387"/>
    </source>
</evidence>
<name>A0ABV1Y8V5_9HYPH</name>
<gene>
    <name evidence="1" type="ORF">NKI33_00675</name>
</gene>
<proteinExistence type="predicted"/>
<organism evidence="1 2">
    <name type="scientific">Mesorhizobium opportunistum</name>
    <dbReference type="NCBI Taxonomy" id="593909"/>
    <lineage>
        <taxon>Bacteria</taxon>
        <taxon>Pseudomonadati</taxon>
        <taxon>Pseudomonadota</taxon>
        <taxon>Alphaproteobacteria</taxon>
        <taxon>Hyphomicrobiales</taxon>
        <taxon>Phyllobacteriaceae</taxon>
        <taxon>Mesorhizobium</taxon>
    </lineage>
</organism>
<protein>
    <submittedName>
        <fullName evidence="1">Uncharacterized protein</fullName>
    </submittedName>
</protein>
<reference evidence="1 2" key="1">
    <citation type="journal article" date="2024" name="Proc. Natl. Acad. Sci. U.S.A.">
        <title>The evolutionary genomics of adaptation to stress in wild rhizobium bacteria.</title>
        <authorList>
            <person name="Kehlet-Delgado H."/>
            <person name="Montoya A.P."/>
            <person name="Jensen K.T."/>
            <person name="Wendlandt C.E."/>
            <person name="Dexheimer C."/>
            <person name="Roberts M."/>
            <person name="Torres Martinez L."/>
            <person name="Friesen M.L."/>
            <person name="Griffitts J.S."/>
            <person name="Porter S.S."/>
        </authorList>
    </citation>
    <scope>NUCLEOTIDE SEQUENCE [LARGE SCALE GENOMIC DNA]</scope>
    <source>
        <strain evidence="1 2">M0729</strain>
    </source>
</reference>
<dbReference type="Proteomes" id="UP001464387">
    <property type="component" value="Unassembled WGS sequence"/>
</dbReference>
<dbReference type="RefSeq" id="WP_287270065.1">
    <property type="nucleotide sequence ID" value="NZ_JAMYMT010000018.1"/>
</dbReference>
<dbReference type="EMBL" id="JAMYPJ010000001">
    <property type="protein sequence ID" value="MER8931482.1"/>
    <property type="molecule type" value="Genomic_DNA"/>
</dbReference>